<sequence length="101" mass="11210">MKGKCKVLDRRRRKETCLSHANAKHSSFENRNSQGNCRPALIWRMEMKLMYDQSSLDPGGDGAEAHLAALEVGDVDEVGVARGVPGYECHKRKATVQAALR</sequence>
<proteinExistence type="predicted"/>
<accession>A0ABD3JFV4</accession>
<protein>
    <submittedName>
        <fullName evidence="1">Uncharacterized protein</fullName>
    </submittedName>
</protein>
<comment type="caution">
    <text evidence="1">The sequence shown here is derived from an EMBL/GenBank/DDBJ whole genome shotgun (WGS) entry which is preliminary data.</text>
</comment>
<keyword evidence="2" id="KW-1185">Reference proteome</keyword>
<name>A0ABD3JFV4_EUCGL</name>
<evidence type="ECO:0000313" key="2">
    <source>
        <dbReference type="Proteomes" id="UP001634007"/>
    </source>
</evidence>
<organism evidence="1 2">
    <name type="scientific">Eucalyptus globulus</name>
    <name type="common">Tasmanian blue gum</name>
    <dbReference type="NCBI Taxonomy" id="34317"/>
    <lineage>
        <taxon>Eukaryota</taxon>
        <taxon>Viridiplantae</taxon>
        <taxon>Streptophyta</taxon>
        <taxon>Embryophyta</taxon>
        <taxon>Tracheophyta</taxon>
        <taxon>Spermatophyta</taxon>
        <taxon>Magnoliopsida</taxon>
        <taxon>eudicotyledons</taxon>
        <taxon>Gunneridae</taxon>
        <taxon>Pentapetalae</taxon>
        <taxon>rosids</taxon>
        <taxon>malvids</taxon>
        <taxon>Myrtales</taxon>
        <taxon>Myrtaceae</taxon>
        <taxon>Myrtoideae</taxon>
        <taxon>Eucalypteae</taxon>
        <taxon>Eucalyptus</taxon>
    </lineage>
</organism>
<evidence type="ECO:0000313" key="1">
    <source>
        <dbReference type="EMBL" id="KAL3724357.1"/>
    </source>
</evidence>
<dbReference type="AlphaFoldDB" id="A0ABD3JFV4"/>
<gene>
    <name evidence="1" type="ORF">ACJRO7_029519</name>
</gene>
<dbReference type="Proteomes" id="UP001634007">
    <property type="component" value="Unassembled WGS sequence"/>
</dbReference>
<reference evidence="1 2" key="1">
    <citation type="submission" date="2024-11" db="EMBL/GenBank/DDBJ databases">
        <title>Chromosome-level genome assembly of Eucalyptus globulus Labill. provides insights into its genome evolution.</title>
        <authorList>
            <person name="Li X."/>
        </authorList>
    </citation>
    <scope>NUCLEOTIDE SEQUENCE [LARGE SCALE GENOMIC DNA]</scope>
    <source>
        <strain evidence="1">CL2024</strain>
        <tissue evidence="1">Fresh tender leaves</tissue>
    </source>
</reference>
<dbReference type="EMBL" id="JBJKBG010000008">
    <property type="protein sequence ID" value="KAL3724357.1"/>
    <property type="molecule type" value="Genomic_DNA"/>
</dbReference>